<dbReference type="InterPro" id="IPR036890">
    <property type="entry name" value="HATPase_C_sf"/>
</dbReference>
<dbReference type="HOGENOM" id="CLU_000445_20_8_6"/>
<dbReference type="PANTHER" id="PTHR24421">
    <property type="entry name" value="NITRATE/NITRITE SENSOR PROTEIN NARX-RELATED"/>
    <property type="match status" value="1"/>
</dbReference>
<evidence type="ECO:0000313" key="7">
    <source>
        <dbReference type="EMBL" id="AEF01904.1"/>
    </source>
</evidence>
<evidence type="ECO:0000256" key="4">
    <source>
        <dbReference type="SAM" id="MobiDB-lite"/>
    </source>
</evidence>
<evidence type="ECO:0000256" key="1">
    <source>
        <dbReference type="ARBA" id="ARBA00022679"/>
    </source>
</evidence>
<evidence type="ECO:0000256" key="3">
    <source>
        <dbReference type="ARBA" id="ARBA00023012"/>
    </source>
</evidence>
<dbReference type="Proteomes" id="UP000000683">
    <property type="component" value="Chromosome"/>
</dbReference>
<feature type="transmembrane region" description="Helical" evidence="5">
    <location>
        <begin position="82"/>
        <end position="100"/>
    </location>
</feature>
<proteinExistence type="predicted"/>
<keyword evidence="2 7" id="KW-0418">Kinase</keyword>
<dbReference type="PANTHER" id="PTHR24421:SF63">
    <property type="entry name" value="SENSOR HISTIDINE KINASE DESK"/>
    <property type="match status" value="1"/>
</dbReference>
<dbReference type="OrthoDB" id="9797605at2"/>
<evidence type="ECO:0000259" key="6">
    <source>
        <dbReference type="Pfam" id="PF07730"/>
    </source>
</evidence>
<dbReference type="eggNOG" id="COG4585">
    <property type="taxonomic scope" value="Bacteria"/>
</dbReference>
<dbReference type="KEGG" id="alt:ambt_01750"/>
<dbReference type="Pfam" id="PF07730">
    <property type="entry name" value="HisKA_3"/>
    <property type="match status" value="1"/>
</dbReference>
<feature type="transmembrane region" description="Helical" evidence="5">
    <location>
        <begin position="112"/>
        <end position="144"/>
    </location>
</feature>
<dbReference type="GO" id="GO:0046983">
    <property type="term" value="F:protein dimerization activity"/>
    <property type="evidence" value="ECO:0007669"/>
    <property type="project" value="InterPro"/>
</dbReference>
<sequence length="416" mass="45390">MDSNSIKNSDKATSGSGIATSSSGIATRDSGVAISKNSANLPSPVLPLLADGRKKKWSYSSLVFSLFYFVPMLFMQNAPSNWVMALILTGFVTFVLLYVLCVNQPVNRLPYYLTAMFFLAYTTSLVNPGGTVIFGFISFIVGYYYRLRTGIILLLIVSASLIVMKVHLYPTGLFFFLGAGSNIAVLFGFGYMERKETLFQQKEAKHAAALGTLSAIAERERIGRDLHDVAGHALSSISLKAQVADKLLSKGRTAEAQVEVKALAQLSQQLLSEIRQTVSGIKHLSFSQEIAKNMAKLSEQGFHEVSDVDESSFTHLTPLQETQLSLIVKEATTNILRHSKGNQAALTLQCTNDMLNLVITDNGNSHCQTEGNGIQGIRERAELINATVEFQWGSPTVLTLQLPLLSKPDNSAQSTH</sequence>
<dbReference type="Gene3D" id="3.30.565.10">
    <property type="entry name" value="Histidine kinase-like ATPase, C-terminal domain"/>
    <property type="match status" value="1"/>
</dbReference>
<dbReference type="InterPro" id="IPR050482">
    <property type="entry name" value="Sensor_HK_TwoCompSys"/>
</dbReference>
<evidence type="ECO:0000256" key="2">
    <source>
        <dbReference type="ARBA" id="ARBA00022777"/>
    </source>
</evidence>
<dbReference type="InterPro" id="IPR011712">
    <property type="entry name" value="Sig_transdc_His_kin_sub3_dim/P"/>
</dbReference>
<keyword evidence="8" id="KW-1185">Reference proteome</keyword>
<dbReference type="GO" id="GO:0000155">
    <property type="term" value="F:phosphorelay sensor kinase activity"/>
    <property type="evidence" value="ECO:0007669"/>
    <property type="project" value="InterPro"/>
</dbReference>
<keyword evidence="3" id="KW-0902">Two-component regulatory system</keyword>
<keyword evidence="5" id="KW-0472">Membrane</keyword>
<feature type="transmembrane region" description="Helical" evidence="5">
    <location>
        <begin position="57"/>
        <end position="75"/>
    </location>
</feature>
<feature type="domain" description="Signal transduction histidine kinase subgroup 3 dimerisation and phosphoacceptor" evidence="6">
    <location>
        <begin position="218"/>
        <end position="282"/>
    </location>
</feature>
<dbReference type="GO" id="GO:0016020">
    <property type="term" value="C:membrane"/>
    <property type="evidence" value="ECO:0007669"/>
    <property type="project" value="InterPro"/>
</dbReference>
<gene>
    <name evidence="7" type="ordered locus">ambt_01750</name>
</gene>
<feature type="region of interest" description="Disordered" evidence="4">
    <location>
        <begin position="1"/>
        <end position="24"/>
    </location>
</feature>
<dbReference type="RefSeq" id="WP_013782846.1">
    <property type="nucleotide sequence ID" value="NC_015554.1"/>
</dbReference>
<organism evidence="7 8">
    <name type="scientific">Alteromonas naphthalenivorans</name>
    <dbReference type="NCBI Taxonomy" id="715451"/>
    <lineage>
        <taxon>Bacteria</taxon>
        <taxon>Pseudomonadati</taxon>
        <taxon>Pseudomonadota</taxon>
        <taxon>Gammaproteobacteria</taxon>
        <taxon>Alteromonadales</taxon>
        <taxon>Alteromonadaceae</taxon>
        <taxon>Alteromonas/Salinimonas group</taxon>
        <taxon>Alteromonas</taxon>
    </lineage>
</organism>
<feature type="compositionally biased region" description="Low complexity" evidence="4">
    <location>
        <begin position="12"/>
        <end position="24"/>
    </location>
</feature>
<protein>
    <submittedName>
        <fullName evidence="7">Sensor histidine kinase</fullName>
    </submittedName>
</protein>
<dbReference type="AlphaFoldDB" id="F5ZAD4"/>
<reference evidence="7 8" key="1">
    <citation type="journal article" date="2011" name="J. Bacteriol.">
        <title>Complete genome sequence of the polycyclic aromatic hydrocarbon-degrading bacterium Alteromonas sp. strain SN2.</title>
        <authorList>
            <person name="Jin H.M."/>
            <person name="Jeong H."/>
            <person name="Moon E.J."/>
            <person name="Math R.K."/>
            <person name="Lee K."/>
            <person name="Kim H.J."/>
            <person name="Jeon C.O."/>
            <person name="Oh T.K."/>
            <person name="Kim J.F."/>
        </authorList>
    </citation>
    <scope>NUCLEOTIDE SEQUENCE [LARGE SCALE GENOMIC DNA]</scope>
    <source>
        <strain evidence="8">JCM 17741 / KACC 18427 / KCTC 11700BP / SN2</strain>
    </source>
</reference>
<dbReference type="CDD" id="cd16917">
    <property type="entry name" value="HATPase_UhpB-NarQ-NarX-like"/>
    <property type="match status" value="1"/>
</dbReference>
<evidence type="ECO:0000313" key="8">
    <source>
        <dbReference type="Proteomes" id="UP000000683"/>
    </source>
</evidence>
<name>F5ZAD4_ALTNA</name>
<keyword evidence="5" id="KW-0812">Transmembrane</keyword>
<feature type="transmembrane region" description="Helical" evidence="5">
    <location>
        <begin position="151"/>
        <end position="168"/>
    </location>
</feature>
<dbReference type="Gene3D" id="1.20.5.1930">
    <property type="match status" value="1"/>
</dbReference>
<feature type="transmembrane region" description="Helical" evidence="5">
    <location>
        <begin position="174"/>
        <end position="192"/>
    </location>
</feature>
<keyword evidence="1" id="KW-0808">Transferase</keyword>
<keyword evidence="5" id="KW-1133">Transmembrane helix</keyword>
<evidence type="ECO:0000256" key="5">
    <source>
        <dbReference type="SAM" id="Phobius"/>
    </source>
</evidence>
<dbReference type="EMBL" id="CP002339">
    <property type="protein sequence ID" value="AEF01904.1"/>
    <property type="molecule type" value="Genomic_DNA"/>
</dbReference>
<dbReference type="SUPFAM" id="SSF55874">
    <property type="entry name" value="ATPase domain of HSP90 chaperone/DNA topoisomerase II/histidine kinase"/>
    <property type="match status" value="1"/>
</dbReference>
<accession>F5ZAD4</accession>